<organism evidence="2 3">
    <name type="scientific">Marinobacter xestospongiae</name>
    <dbReference type="NCBI Taxonomy" id="994319"/>
    <lineage>
        <taxon>Bacteria</taxon>
        <taxon>Pseudomonadati</taxon>
        <taxon>Pseudomonadota</taxon>
        <taxon>Gammaproteobacteria</taxon>
        <taxon>Pseudomonadales</taxon>
        <taxon>Marinobacteraceae</taxon>
        <taxon>Marinobacter</taxon>
    </lineage>
</organism>
<sequence>MSHQPNVTEVADCLLRIEIELRRLDAWADQRPSEQALQSTQPFAVDTLEFTEWLQFIFLERMKWLVEQGQALPSVSGMAPMAEEYFRAREESGRALIRELAAMDRLLSK</sequence>
<dbReference type="Pfam" id="PF04287">
    <property type="entry name" value="DUF446"/>
    <property type="match status" value="1"/>
</dbReference>
<proteinExistence type="predicted"/>
<dbReference type="RefSeq" id="WP_316974862.1">
    <property type="nucleotide sequence ID" value="NZ_JAWIIJ010000014.1"/>
</dbReference>
<evidence type="ECO:0000259" key="1">
    <source>
        <dbReference type="Pfam" id="PF04287"/>
    </source>
</evidence>
<evidence type="ECO:0000313" key="2">
    <source>
        <dbReference type="EMBL" id="MDV2080459.1"/>
    </source>
</evidence>
<dbReference type="Proteomes" id="UP001269819">
    <property type="component" value="Unassembled WGS sequence"/>
</dbReference>
<comment type="caution">
    <text evidence="2">The sequence shown here is derived from an EMBL/GenBank/DDBJ whole genome shotgun (WGS) entry which is preliminary data.</text>
</comment>
<evidence type="ECO:0000313" key="3">
    <source>
        <dbReference type="Proteomes" id="UP001269819"/>
    </source>
</evidence>
<reference evidence="2 3" key="1">
    <citation type="submission" date="2023-10" db="EMBL/GenBank/DDBJ databases">
        <title>Characteristics and mechanism of a salt-tolerant marine origin heterotrophic nitrifying- aerobic denitrifying bacteria Marinobacter xestospongiae HN1.</title>
        <authorList>
            <person name="Qi R."/>
        </authorList>
    </citation>
    <scope>NUCLEOTIDE SEQUENCE [LARGE SCALE GENOMIC DNA]</scope>
    <source>
        <strain evidence="2 3">HN1</strain>
    </source>
</reference>
<dbReference type="PANTHER" id="PTHR39586:SF1">
    <property type="entry name" value="CYTOPLASMIC PROTEIN"/>
    <property type="match status" value="1"/>
</dbReference>
<gene>
    <name evidence="2" type="ORF">RYS15_17365</name>
</gene>
<accession>A0ABU3W1P1</accession>
<dbReference type="SUPFAM" id="SSF158452">
    <property type="entry name" value="YqcC-like"/>
    <property type="match status" value="1"/>
</dbReference>
<dbReference type="InterPro" id="IPR007384">
    <property type="entry name" value="UCP006257"/>
</dbReference>
<dbReference type="InterPro" id="IPR023376">
    <property type="entry name" value="YqcC-like_dom"/>
</dbReference>
<dbReference type="EMBL" id="JAWIIJ010000014">
    <property type="protein sequence ID" value="MDV2080459.1"/>
    <property type="molecule type" value="Genomic_DNA"/>
</dbReference>
<keyword evidence="3" id="KW-1185">Reference proteome</keyword>
<dbReference type="PIRSF" id="PIRSF006257">
    <property type="entry name" value="UCP006257"/>
    <property type="match status" value="1"/>
</dbReference>
<name>A0ABU3W1P1_9GAMM</name>
<feature type="domain" description="YqcC-like" evidence="1">
    <location>
        <begin position="10"/>
        <end position="106"/>
    </location>
</feature>
<dbReference type="PANTHER" id="PTHR39586">
    <property type="entry name" value="CYTOPLASMIC PROTEIN-RELATED"/>
    <property type="match status" value="1"/>
</dbReference>
<protein>
    <submittedName>
        <fullName evidence="2">YqcC family protein</fullName>
    </submittedName>
</protein>
<dbReference type="InterPro" id="IPR036814">
    <property type="entry name" value="YqcC-like_sf"/>
</dbReference>
<dbReference type="Gene3D" id="1.20.1440.40">
    <property type="entry name" value="YqcC-like"/>
    <property type="match status" value="1"/>
</dbReference>